<evidence type="ECO:0000256" key="2">
    <source>
        <dbReference type="ARBA" id="ARBA00022475"/>
    </source>
</evidence>
<feature type="transmembrane region" description="Helical" evidence="6">
    <location>
        <begin position="55"/>
        <end position="74"/>
    </location>
</feature>
<feature type="transmembrane region" description="Helical" evidence="6">
    <location>
        <begin position="95"/>
        <end position="115"/>
    </location>
</feature>
<evidence type="ECO:0000256" key="3">
    <source>
        <dbReference type="ARBA" id="ARBA00022692"/>
    </source>
</evidence>
<proteinExistence type="predicted"/>
<evidence type="ECO:0000256" key="4">
    <source>
        <dbReference type="ARBA" id="ARBA00022989"/>
    </source>
</evidence>
<keyword evidence="3 6" id="KW-0812">Transmembrane</keyword>
<name>A0A2N4U7K8_9BURK</name>
<dbReference type="GO" id="GO:0005886">
    <property type="term" value="C:plasma membrane"/>
    <property type="evidence" value="ECO:0007669"/>
    <property type="project" value="UniProtKB-SubCell"/>
</dbReference>
<keyword evidence="4 6" id="KW-1133">Transmembrane helix</keyword>
<sequence length="333" mass="36537">MNAPWWKNVRSWFMQHWKTIRKVLSIAFAAAILILISMAVVKIDWNEVLSAIRGLPASSLWLAALITASSYLVYSTYDLLGRWYTEHDLPWWKCMATGFISYAFTMNMGAPVGGLGLRLRLYTKHGLEPGVIMRIVGFSVTTNWIGYTLLAGVLFALGVVELPASWKLDNGPLRIIGLLMVGAAIAYLGLCKFSRTRSSTIFGHTIELPSIGMAFIQIGLAVLNWMLIGAVIYILLQQNIPYFIVLATFLLSAIAGALAHIPGGIGVLESVFVALLSGSMARPEILGGLLVFRAIYYLGPLMLAGTWYLGTEAKMGRFNRHANCSSKSSRSVP</sequence>
<comment type="caution">
    <text evidence="7">The sequence shown here is derived from an EMBL/GenBank/DDBJ whole genome shotgun (WGS) entry which is preliminary data.</text>
</comment>
<dbReference type="Proteomes" id="UP000234190">
    <property type="component" value="Unassembled WGS sequence"/>
</dbReference>
<gene>
    <name evidence="7" type="ORF">CR159_05260</name>
</gene>
<feature type="transmembrane region" description="Helical" evidence="6">
    <location>
        <begin position="210"/>
        <end position="236"/>
    </location>
</feature>
<dbReference type="InterPro" id="IPR022791">
    <property type="entry name" value="L-PG_synthase/AglD"/>
</dbReference>
<dbReference type="AlphaFoldDB" id="A0A2N4U7K8"/>
<protein>
    <submittedName>
        <fullName evidence="7">Uncharacterized protein</fullName>
    </submittedName>
</protein>
<accession>A0A2N4U7K8</accession>
<keyword evidence="8" id="KW-1185">Reference proteome</keyword>
<feature type="transmembrane region" description="Helical" evidence="6">
    <location>
        <begin position="243"/>
        <end position="265"/>
    </location>
</feature>
<organism evidence="7 8">
    <name type="scientific">Pollutimonas subterranea</name>
    <dbReference type="NCBI Taxonomy" id="2045210"/>
    <lineage>
        <taxon>Bacteria</taxon>
        <taxon>Pseudomonadati</taxon>
        <taxon>Pseudomonadota</taxon>
        <taxon>Betaproteobacteria</taxon>
        <taxon>Burkholderiales</taxon>
        <taxon>Alcaligenaceae</taxon>
        <taxon>Pollutimonas</taxon>
    </lineage>
</organism>
<dbReference type="EMBL" id="PDNW01000003">
    <property type="protein sequence ID" value="PLC51002.1"/>
    <property type="molecule type" value="Genomic_DNA"/>
</dbReference>
<evidence type="ECO:0000256" key="6">
    <source>
        <dbReference type="SAM" id="Phobius"/>
    </source>
</evidence>
<keyword evidence="2" id="KW-1003">Cell membrane</keyword>
<feature type="transmembrane region" description="Helical" evidence="6">
    <location>
        <begin position="135"/>
        <end position="160"/>
    </location>
</feature>
<evidence type="ECO:0000313" key="7">
    <source>
        <dbReference type="EMBL" id="PLC51002.1"/>
    </source>
</evidence>
<evidence type="ECO:0000256" key="1">
    <source>
        <dbReference type="ARBA" id="ARBA00004651"/>
    </source>
</evidence>
<keyword evidence="5 6" id="KW-0472">Membrane</keyword>
<dbReference type="PANTHER" id="PTHR39087">
    <property type="entry name" value="UPF0104 MEMBRANE PROTEIN MJ1595"/>
    <property type="match status" value="1"/>
</dbReference>
<feature type="transmembrane region" description="Helical" evidence="6">
    <location>
        <begin position="285"/>
        <end position="310"/>
    </location>
</feature>
<dbReference type="PANTHER" id="PTHR39087:SF2">
    <property type="entry name" value="UPF0104 MEMBRANE PROTEIN MJ1595"/>
    <property type="match status" value="1"/>
</dbReference>
<evidence type="ECO:0000256" key="5">
    <source>
        <dbReference type="ARBA" id="ARBA00023136"/>
    </source>
</evidence>
<feature type="transmembrane region" description="Helical" evidence="6">
    <location>
        <begin position="172"/>
        <end position="190"/>
    </location>
</feature>
<reference evidence="7 8" key="1">
    <citation type="submission" date="2017-10" db="EMBL/GenBank/DDBJ databases">
        <title>Two draft genome sequences of Pusillimonas sp. strains isolated from a nitrate- and radionuclide-contaminated groundwater in Russia.</title>
        <authorList>
            <person name="Grouzdev D.S."/>
            <person name="Tourova T.P."/>
            <person name="Goeva M.A."/>
            <person name="Babich T.L."/>
            <person name="Sokolova D.S."/>
            <person name="Abdullin R."/>
            <person name="Poltaraus A.B."/>
            <person name="Toshchakov S.V."/>
            <person name="Nazina T.N."/>
        </authorList>
    </citation>
    <scope>NUCLEOTIDE SEQUENCE [LARGE SCALE GENOMIC DNA]</scope>
    <source>
        <strain evidence="7 8">JR1/69-3-13</strain>
    </source>
</reference>
<comment type="subcellular location">
    <subcellularLocation>
        <location evidence="1">Cell membrane</location>
        <topology evidence="1">Multi-pass membrane protein</topology>
    </subcellularLocation>
</comment>
<dbReference type="Pfam" id="PF03706">
    <property type="entry name" value="LPG_synthase_TM"/>
    <property type="match status" value="1"/>
</dbReference>
<evidence type="ECO:0000313" key="8">
    <source>
        <dbReference type="Proteomes" id="UP000234190"/>
    </source>
</evidence>